<keyword evidence="4" id="KW-1185">Reference proteome</keyword>
<evidence type="ECO:0000313" key="4">
    <source>
        <dbReference type="Proteomes" id="UP000799429"/>
    </source>
</evidence>
<evidence type="ECO:0000256" key="2">
    <source>
        <dbReference type="SAM" id="MobiDB-lite"/>
    </source>
</evidence>
<accession>A0A9P4SFG1</accession>
<dbReference type="PANTHER" id="PTHR39597:SF1">
    <property type="entry name" value="UBA DOMAIN-CONTAINING PROTEIN RUP1"/>
    <property type="match status" value="1"/>
</dbReference>
<gene>
    <name evidence="3" type="ORF">M501DRAFT_1055683</name>
</gene>
<organism evidence="3 4">
    <name type="scientific">Patellaria atrata CBS 101060</name>
    <dbReference type="NCBI Taxonomy" id="1346257"/>
    <lineage>
        <taxon>Eukaryota</taxon>
        <taxon>Fungi</taxon>
        <taxon>Dikarya</taxon>
        <taxon>Ascomycota</taxon>
        <taxon>Pezizomycotina</taxon>
        <taxon>Dothideomycetes</taxon>
        <taxon>Dothideomycetes incertae sedis</taxon>
        <taxon>Patellariales</taxon>
        <taxon>Patellariaceae</taxon>
        <taxon>Patellaria</taxon>
    </lineage>
</organism>
<evidence type="ECO:0000256" key="1">
    <source>
        <dbReference type="SAM" id="Coils"/>
    </source>
</evidence>
<dbReference type="PANTHER" id="PTHR39597">
    <property type="entry name" value="UBA DOMAIN-CONTAINING PROTEIN RUP1"/>
    <property type="match status" value="1"/>
</dbReference>
<feature type="region of interest" description="Disordered" evidence="2">
    <location>
        <begin position="87"/>
        <end position="134"/>
    </location>
</feature>
<dbReference type="AlphaFoldDB" id="A0A9P4SFG1"/>
<comment type="caution">
    <text evidence="3">The sequence shown here is derived from an EMBL/GenBank/DDBJ whole genome shotgun (WGS) entry which is preliminary data.</text>
</comment>
<dbReference type="EMBL" id="MU006091">
    <property type="protein sequence ID" value="KAF2841555.1"/>
    <property type="molecule type" value="Genomic_DNA"/>
</dbReference>
<feature type="compositionally biased region" description="Polar residues" evidence="2">
    <location>
        <begin position="87"/>
        <end position="104"/>
    </location>
</feature>
<dbReference type="OrthoDB" id="4489171at2759"/>
<dbReference type="Proteomes" id="UP000799429">
    <property type="component" value="Unassembled WGS sequence"/>
</dbReference>
<dbReference type="GO" id="GO:0016579">
    <property type="term" value="P:protein deubiquitination"/>
    <property type="evidence" value="ECO:0007669"/>
    <property type="project" value="TreeGrafter"/>
</dbReference>
<feature type="compositionally biased region" description="Low complexity" evidence="2">
    <location>
        <begin position="567"/>
        <end position="585"/>
    </location>
</feature>
<reference evidence="3" key="1">
    <citation type="journal article" date="2020" name="Stud. Mycol.">
        <title>101 Dothideomycetes genomes: a test case for predicting lifestyles and emergence of pathogens.</title>
        <authorList>
            <person name="Haridas S."/>
            <person name="Albert R."/>
            <person name="Binder M."/>
            <person name="Bloem J."/>
            <person name="Labutti K."/>
            <person name="Salamov A."/>
            <person name="Andreopoulos B."/>
            <person name="Baker S."/>
            <person name="Barry K."/>
            <person name="Bills G."/>
            <person name="Bluhm B."/>
            <person name="Cannon C."/>
            <person name="Castanera R."/>
            <person name="Culley D."/>
            <person name="Daum C."/>
            <person name="Ezra D."/>
            <person name="Gonzalez J."/>
            <person name="Henrissat B."/>
            <person name="Kuo A."/>
            <person name="Liang C."/>
            <person name="Lipzen A."/>
            <person name="Lutzoni F."/>
            <person name="Magnuson J."/>
            <person name="Mondo S."/>
            <person name="Nolan M."/>
            <person name="Ohm R."/>
            <person name="Pangilinan J."/>
            <person name="Park H.-J."/>
            <person name="Ramirez L."/>
            <person name="Alfaro M."/>
            <person name="Sun H."/>
            <person name="Tritt A."/>
            <person name="Yoshinaga Y."/>
            <person name="Zwiers L.-H."/>
            <person name="Turgeon B."/>
            <person name="Goodwin S."/>
            <person name="Spatafora J."/>
            <person name="Crous P."/>
            <person name="Grigoriev I."/>
        </authorList>
    </citation>
    <scope>NUCLEOTIDE SEQUENCE</scope>
    <source>
        <strain evidence="3">CBS 101060</strain>
    </source>
</reference>
<evidence type="ECO:0008006" key="5">
    <source>
        <dbReference type="Google" id="ProtNLM"/>
    </source>
</evidence>
<evidence type="ECO:0000313" key="3">
    <source>
        <dbReference type="EMBL" id="KAF2841555.1"/>
    </source>
</evidence>
<feature type="coiled-coil region" evidence="1">
    <location>
        <begin position="500"/>
        <end position="527"/>
    </location>
</feature>
<dbReference type="InterPro" id="IPR055335">
    <property type="entry name" value="Ucp6/RUP1"/>
</dbReference>
<dbReference type="Pfam" id="PF14555">
    <property type="entry name" value="UBA_4"/>
    <property type="match status" value="1"/>
</dbReference>
<feature type="region of interest" description="Disordered" evidence="2">
    <location>
        <begin position="567"/>
        <end position="589"/>
    </location>
</feature>
<sequence length="800" mass="89313">MASPSEEAILQFIEFTSSDRETALRFLKNLSDLSAAVEAYYINPDQYKNNTGYDESAFTQDRYGDIQSGIPAFQIDYANDSLTQYHVSSTAPTRPPSRASNRSVASGGLKRVDSGTDWEMGNNHSQQESGVIGSGHFGPATRSHYETSDWAMTIPRASSYEVIEDLPVHYRRRVTGEPVILKPLGTPDFLPNLLSILVHIPAARELLQRCGPGLKDDYGENSTWWTGSPIQNWDPIHLEDEPTYDPEFDLLVETQRLMAFLVHTDRSYGSAEALSNLRALTDVDMHNPKSLSDRFLIAWEIAVSTLSPEANFRHLFHSVAEQSTKDQSNNVDFWCVDCTLDNTPSGPTWSLYDAMDNHIWGIDMDGKAEDNIALKELADVLIIRLNQPDSSATKLNMNIPASWYVDRYLADNVTVTKDMRRQMAKCRDVINQIEEKQHKMQTYRHPETGKATDALLLLKTAMSAFQDVKYKPVNSENQLIEVDNTDSQQAALDAHNADVIKQLEYIYENVERKVEMLNLEKERVRATLDSISKILTKPSDDPSLMPEHIYTLRGVSTSPRITYLLTTTPDSTDNTSDNTGNTSDNAGNTVNIDTLVSNGDNIGNTVNADNTDETIVSQSKPTQPQWWKIEYITETHAALTKERTTESAVLDAAANTSRDVLLVYASTYATAPRSISLPEPLTRFIEKDNAHFADEEAAAPELLSVNDDEIWDTRETDDFDTAPWSFENDPENPPKYDEWGRALDEGVEMEERAGGTLIGGLGDLEGAAGKKARDADDDMLVELGSDAEDGGRRHIEFAVE</sequence>
<dbReference type="GO" id="GO:0005634">
    <property type="term" value="C:nucleus"/>
    <property type="evidence" value="ECO:0007669"/>
    <property type="project" value="TreeGrafter"/>
</dbReference>
<keyword evidence="1" id="KW-0175">Coiled coil</keyword>
<dbReference type="GO" id="GO:0005829">
    <property type="term" value="C:cytosol"/>
    <property type="evidence" value="ECO:0007669"/>
    <property type="project" value="TreeGrafter"/>
</dbReference>
<proteinExistence type="predicted"/>
<name>A0A9P4SFG1_9PEZI</name>
<protein>
    <recommendedName>
        <fullName evidence="5">Ubiquitin interaction motif protein</fullName>
    </recommendedName>
</protein>